<dbReference type="InterPro" id="IPR050076">
    <property type="entry name" value="ArchSynthase1/Queuine_TRR"/>
</dbReference>
<dbReference type="NCBIfam" id="TIGR00430">
    <property type="entry name" value="Q_tRNA_tgt"/>
    <property type="match status" value="1"/>
</dbReference>
<feature type="active site" description="Proton acceptor" evidence="4">
    <location>
        <position position="92"/>
    </location>
</feature>
<feature type="domain" description="tRNA-guanine(15) transglycosylase-like" evidence="5">
    <location>
        <begin position="12"/>
        <end position="371"/>
    </location>
</feature>
<dbReference type="HAMAP" id="MF_00168">
    <property type="entry name" value="Q_tRNA_Tgt"/>
    <property type="match status" value="1"/>
</dbReference>
<sequence>MQFNLNHKDPHSKARAGTLITDHGSIETPIFMPVGTLGTVKGVHQKELKDQVRAQIILANTYHLFLRPGMDIMAKAGGIHKFINWDKPLLTDSGGYQIFSLSSRRKITNEGVTFFSHIDGSKQFFTPESVVDIQRIIGSDIMMALDECTPYPCTRKYAEKSLKITKNWLERGIIQMERTQPIYQHDQIFVPIAQGSLFEDLRRESILFNNQYQCPIYAIGGLSVGEPEEDLYKYVDICTDVLLPESGRYLMGVGTPRNILECIALGIDFFDCVLPTRNGRHGIIYTSQGIINIRNKKWKDDFSPLDEELGLVTSQVHSKAYLRHLFMSGEMLGSQLASLQNLSFYLWLVNSAREEILKNNFTIWKDEILSKITRRL</sequence>
<evidence type="ECO:0000259" key="5">
    <source>
        <dbReference type="Pfam" id="PF01702"/>
    </source>
</evidence>
<feature type="binding site" evidence="4">
    <location>
        <position position="146"/>
    </location>
    <ligand>
        <name>substrate</name>
    </ligand>
</feature>
<dbReference type="Gene3D" id="3.20.20.105">
    <property type="entry name" value="Queuine tRNA-ribosyltransferase-like"/>
    <property type="match status" value="1"/>
</dbReference>
<evidence type="ECO:0000256" key="3">
    <source>
        <dbReference type="ARBA" id="ARBA00022694"/>
    </source>
</evidence>
<keyword evidence="2 4" id="KW-0808">Transferase</keyword>
<dbReference type="InterPro" id="IPR004803">
    <property type="entry name" value="TGT"/>
</dbReference>
<comment type="subunit">
    <text evidence="4">Homodimer. Within each dimer, one monomer is responsible for RNA recognition and catalysis, while the other monomer binds to the replacement base PreQ1.</text>
</comment>
<feature type="region of interest" description="RNA binding" evidence="4">
    <location>
        <begin position="252"/>
        <end position="258"/>
    </location>
</feature>
<dbReference type="Pfam" id="PF01702">
    <property type="entry name" value="TGT"/>
    <property type="match status" value="1"/>
</dbReference>
<dbReference type="GO" id="GO:0008616">
    <property type="term" value="P:tRNA queuosine(34) biosynthetic process"/>
    <property type="evidence" value="ECO:0007669"/>
    <property type="project" value="UniProtKB-UniRule"/>
</dbReference>
<feature type="binding site" evidence="4">
    <location>
        <position position="194"/>
    </location>
    <ligand>
        <name>substrate</name>
    </ligand>
</feature>
<name>A0A9D7XDE5_9BACT</name>
<comment type="caution">
    <text evidence="4">Lacks conserved residue(s) required for the propagation of feature annotation.</text>
</comment>
<dbReference type="PANTHER" id="PTHR46499:SF1">
    <property type="entry name" value="QUEUINE TRNA-RIBOSYLTRANSFERASE"/>
    <property type="match status" value="1"/>
</dbReference>
<evidence type="ECO:0000256" key="4">
    <source>
        <dbReference type="HAMAP-Rule" id="MF_00168"/>
    </source>
</evidence>
<dbReference type="EC" id="2.4.2.29" evidence="4"/>
<reference evidence="6 7" key="1">
    <citation type="submission" date="2020-10" db="EMBL/GenBank/DDBJ databases">
        <title>Connecting structure to function with the recovery of over 1000 high-quality activated sludge metagenome-assembled genomes encoding full-length rRNA genes using long-read sequencing.</title>
        <authorList>
            <person name="Singleton C.M."/>
            <person name="Petriglieri F."/>
            <person name="Kristensen J.M."/>
            <person name="Kirkegaard R.H."/>
            <person name="Michaelsen T.Y."/>
            <person name="Andersen M.H."/>
            <person name="Karst S.M."/>
            <person name="Dueholm M.S."/>
            <person name="Nielsen P.H."/>
            <person name="Albertsen M."/>
        </authorList>
    </citation>
    <scope>NUCLEOTIDE SEQUENCE [LARGE SCALE GENOMIC DNA]</scope>
    <source>
        <strain evidence="6">Ribe_18-Q3-R11-54_BAT3C.373</strain>
    </source>
</reference>
<comment type="similarity">
    <text evidence="4">Belongs to the queuine tRNA-ribosyltransferase family.</text>
</comment>
<feature type="region of interest" description="RNA binding; important for wobble base 34 recognition" evidence="4">
    <location>
        <begin position="276"/>
        <end position="280"/>
    </location>
</feature>
<dbReference type="GO" id="GO:0008479">
    <property type="term" value="F:tRNA-guanosine(34) queuine transglycosylase activity"/>
    <property type="evidence" value="ECO:0007669"/>
    <property type="project" value="UniProtKB-UniRule"/>
</dbReference>
<keyword evidence="1 4" id="KW-0328">Glycosyltransferase</keyword>
<feature type="binding site" evidence="4">
    <location>
        <position position="221"/>
    </location>
    <ligand>
        <name>substrate</name>
    </ligand>
</feature>
<dbReference type="GO" id="GO:0005829">
    <property type="term" value="C:cytosol"/>
    <property type="evidence" value="ECO:0007669"/>
    <property type="project" value="TreeGrafter"/>
</dbReference>
<dbReference type="EMBL" id="JADKFW010000004">
    <property type="protein sequence ID" value="MBK9716575.1"/>
    <property type="molecule type" value="Genomic_DNA"/>
</dbReference>
<evidence type="ECO:0000256" key="2">
    <source>
        <dbReference type="ARBA" id="ARBA00022679"/>
    </source>
</evidence>
<keyword evidence="3 4" id="KW-0819">tRNA processing</keyword>
<proteinExistence type="inferred from homology"/>
<dbReference type="InterPro" id="IPR002616">
    <property type="entry name" value="tRNA_ribo_trans-like"/>
</dbReference>
<organism evidence="6 7">
    <name type="scientific">Candidatus Defluviibacterium haderslevense</name>
    <dbReference type="NCBI Taxonomy" id="2981993"/>
    <lineage>
        <taxon>Bacteria</taxon>
        <taxon>Pseudomonadati</taxon>
        <taxon>Bacteroidota</taxon>
        <taxon>Saprospiria</taxon>
        <taxon>Saprospirales</taxon>
        <taxon>Saprospiraceae</taxon>
        <taxon>Candidatus Defluviibacterium</taxon>
    </lineage>
</organism>
<comment type="caution">
    <text evidence="6">The sequence shown here is derived from an EMBL/GenBank/DDBJ whole genome shotgun (WGS) entry which is preliminary data.</text>
</comment>
<comment type="function">
    <text evidence="4">Catalyzes the base-exchange of a guanine (G) residue with the queuine precursor 7-aminomethyl-7-deazaguanine (PreQ1) at position 34 (anticodon wobble position) in tRNAs with GU(N) anticodons (tRNA-Asp, -Asn, -His and -Tyr). Catalysis occurs through a double-displacement mechanism. The nucleophile active site attacks the C1' of nucleotide 34 to detach the guanine base from the RNA, forming a covalent enzyme-RNA intermediate. The proton acceptor active site deprotonates the incoming PreQ1, allowing a nucleophilic attack on the C1' of the ribose to form the product. After dissociation, two additional enzymatic reactions on the tRNA convert PreQ1 to queuine (Q), resulting in the hypermodified nucleoside queuosine (7-(((4,5-cis-dihydroxy-2-cyclopenten-1-yl)amino)methyl)-7-deazaguanosine).</text>
</comment>
<keyword evidence="4" id="KW-0671">Queuosine biosynthesis</keyword>
<comment type="catalytic activity">
    <reaction evidence="4">
        <text>7-aminomethyl-7-carbaguanine + guanosine(34) in tRNA = 7-aminomethyl-7-carbaguanosine(34) in tRNA + guanine</text>
        <dbReference type="Rhea" id="RHEA:24104"/>
        <dbReference type="Rhea" id="RHEA-COMP:10341"/>
        <dbReference type="Rhea" id="RHEA-COMP:10342"/>
        <dbReference type="ChEBI" id="CHEBI:16235"/>
        <dbReference type="ChEBI" id="CHEBI:58703"/>
        <dbReference type="ChEBI" id="CHEBI:74269"/>
        <dbReference type="ChEBI" id="CHEBI:82833"/>
        <dbReference type="EC" id="2.4.2.29"/>
    </reaction>
</comment>
<feature type="binding site" evidence="4">
    <location>
        <begin position="92"/>
        <end position="96"/>
    </location>
    <ligand>
        <name>substrate</name>
    </ligand>
</feature>
<feature type="active site" description="Nucleophile" evidence="4">
    <location>
        <position position="271"/>
    </location>
</feature>
<comment type="pathway">
    <text evidence="4">tRNA modification; tRNA-queuosine biosynthesis.</text>
</comment>
<evidence type="ECO:0000313" key="7">
    <source>
        <dbReference type="Proteomes" id="UP000808349"/>
    </source>
</evidence>
<dbReference type="PANTHER" id="PTHR46499">
    <property type="entry name" value="QUEUINE TRNA-RIBOSYLTRANSFERASE"/>
    <property type="match status" value="1"/>
</dbReference>
<accession>A0A9D7XDE5</accession>
<evidence type="ECO:0000256" key="1">
    <source>
        <dbReference type="ARBA" id="ARBA00022676"/>
    </source>
</evidence>
<dbReference type="InterPro" id="IPR036511">
    <property type="entry name" value="TGT-like_sf"/>
</dbReference>
<gene>
    <name evidence="4 6" type="primary">tgt</name>
    <name evidence="6" type="ORF">IPO85_03470</name>
</gene>
<dbReference type="AlphaFoldDB" id="A0A9D7XDE5"/>
<protein>
    <recommendedName>
        <fullName evidence="4">Queuine tRNA-ribosyltransferase</fullName>
        <ecNumber evidence="4">2.4.2.29</ecNumber>
    </recommendedName>
    <alternativeName>
        <fullName evidence="4">Guanine insertion enzyme</fullName>
    </alternativeName>
    <alternativeName>
        <fullName evidence="4">tRNA-guanine transglycosylase</fullName>
    </alternativeName>
</protein>
<dbReference type="Proteomes" id="UP000808349">
    <property type="component" value="Unassembled WGS sequence"/>
</dbReference>
<dbReference type="NCBIfam" id="TIGR00449">
    <property type="entry name" value="tgt_general"/>
    <property type="match status" value="1"/>
</dbReference>
<dbReference type="SUPFAM" id="SSF51713">
    <property type="entry name" value="tRNA-guanine transglycosylase"/>
    <property type="match status" value="1"/>
</dbReference>
<evidence type="ECO:0000313" key="6">
    <source>
        <dbReference type="EMBL" id="MBK9716575.1"/>
    </source>
</evidence>